<dbReference type="EMBL" id="JARJCM010000183">
    <property type="protein sequence ID" value="KAJ7023732.1"/>
    <property type="molecule type" value="Genomic_DNA"/>
</dbReference>
<reference evidence="2" key="1">
    <citation type="submission" date="2023-03" db="EMBL/GenBank/DDBJ databases">
        <title>Massive genome expansion in bonnet fungi (Mycena s.s.) driven by repeated elements and novel gene families across ecological guilds.</title>
        <authorList>
            <consortium name="Lawrence Berkeley National Laboratory"/>
            <person name="Harder C.B."/>
            <person name="Miyauchi S."/>
            <person name="Viragh M."/>
            <person name="Kuo A."/>
            <person name="Thoen E."/>
            <person name="Andreopoulos B."/>
            <person name="Lu D."/>
            <person name="Skrede I."/>
            <person name="Drula E."/>
            <person name="Henrissat B."/>
            <person name="Morin E."/>
            <person name="Kohler A."/>
            <person name="Barry K."/>
            <person name="LaButti K."/>
            <person name="Morin E."/>
            <person name="Salamov A."/>
            <person name="Lipzen A."/>
            <person name="Mereny Z."/>
            <person name="Hegedus B."/>
            <person name="Baldrian P."/>
            <person name="Stursova M."/>
            <person name="Weitz H."/>
            <person name="Taylor A."/>
            <person name="Grigoriev I.V."/>
            <person name="Nagy L.G."/>
            <person name="Martin F."/>
            <person name="Kauserud H."/>
        </authorList>
    </citation>
    <scope>NUCLEOTIDE SEQUENCE</scope>
    <source>
        <strain evidence="2">CBHHK200</strain>
    </source>
</reference>
<proteinExistence type="predicted"/>
<comment type="caution">
    <text evidence="2">The sequence shown here is derived from an EMBL/GenBank/DDBJ whole genome shotgun (WGS) entry which is preliminary data.</text>
</comment>
<sequence>MFSAKFLLAALSLAAVPSLLTLGGELASPTITACSSTINPPDGCTIISVVSASCINLTGNLSSLNKEVSWVQVPDGFVCTFFHVDITFRDRDCSNGGGSMPTTSPSWTAAPGTCLTFKVLADLRTSTIRQARLAARLFEGGGAGYSSDCRGFPARVSFNRSRVMCGPRLGLKAGALAPFWGLGLSKIPGQAAALRPSLAGPGFGLSRGFG</sequence>
<dbReference type="Proteomes" id="UP001218188">
    <property type="component" value="Unassembled WGS sequence"/>
</dbReference>
<keyword evidence="1" id="KW-0732">Signal</keyword>
<accession>A0AAD6SAM2</accession>
<evidence type="ECO:0000313" key="3">
    <source>
        <dbReference type="Proteomes" id="UP001218188"/>
    </source>
</evidence>
<dbReference type="AlphaFoldDB" id="A0AAD6SAM2"/>
<protein>
    <submittedName>
        <fullName evidence="2">Uncharacterized protein</fullName>
    </submittedName>
</protein>
<evidence type="ECO:0000256" key="1">
    <source>
        <dbReference type="SAM" id="SignalP"/>
    </source>
</evidence>
<keyword evidence="3" id="KW-1185">Reference proteome</keyword>
<feature type="signal peptide" evidence="1">
    <location>
        <begin position="1"/>
        <end position="23"/>
    </location>
</feature>
<feature type="chain" id="PRO_5041951895" evidence="1">
    <location>
        <begin position="24"/>
        <end position="210"/>
    </location>
</feature>
<organism evidence="2 3">
    <name type="scientific">Mycena alexandri</name>
    <dbReference type="NCBI Taxonomy" id="1745969"/>
    <lineage>
        <taxon>Eukaryota</taxon>
        <taxon>Fungi</taxon>
        <taxon>Dikarya</taxon>
        <taxon>Basidiomycota</taxon>
        <taxon>Agaricomycotina</taxon>
        <taxon>Agaricomycetes</taxon>
        <taxon>Agaricomycetidae</taxon>
        <taxon>Agaricales</taxon>
        <taxon>Marasmiineae</taxon>
        <taxon>Mycenaceae</taxon>
        <taxon>Mycena</taxon>
    </lineage>
</organism>
<gene>
    <name evidence="2" type="ORF">C8F04DRAFT_1193149</name>
</gene>
<evidence type="ECO:0000313" key="2">
    <source>
        <dbReference type="EMBL" id="KAJ7023732.1"/>
    </source>
</evidence>
<name>A0AAD6SAM2_9AGAR</name>